<evidence type="ECO:0000256" key="3">
    <source>
        <dbReference type="ARBA" id="ARBA00022777"/>
    </source>
</evidence>
<dbReference type="Pfam" id="PF02595">
    <property type="entry name" value="Gly_kinase"/>
    <property type="match status" value="1"/>
</dbReference>
<evidence type="ECO:0000256" key="2">
    <source>
        <dbReference type="ARBA" id="ARBA00022679"/>
    </source>
</evidence>
<dbReference type="EMBL" id="CAFABD010000009">
    <property type="protein sequence ID" value="CAB4817048.1"/>
    <property type="molecule type" value="Genomic_DNA"/>
</dbReference>
<name>A0A6J6ZD10_9ZZZZ</name>
<dbReference type="Gene3D" id="3.90.1510.10">
    <property type="entry name" value="Glycerate kinase, domain 2"/>
    <property type="match status" value="1"/>
</dbReference>
<keyword evidence="3" id="KW-0418">Kinase</keyword>
<accession>A0A6J6ZD10</accession>
<dbReference type="Gene3D" id="3.40.50.10350">
    <property type="entry name" value="Glycerate kinase, domain 1"/>
    <property type="match status" value="1"/>
</dbReference>
<reference evidence="5" key="1">
    <citation type="submission" date="2020-05" db="EMBL/GenBank/DDBJ databases">
        <authorList>
            <person name="Chiriac C."/>
            <person name="Salcher M."/>
            <person name="Ghai R."/>
            <person name="Kavagutti S V."/>
        </authorList>
    </citation>
    <scope>NUCLEOTIDE SEQUENCE</scope>
</reference>
<sequence length="353" mass="36472">MARIVIAPDSFKGSISSSDAAHAIAQGWLSIRPSDEVIEIPFADGGEGSLEAIEKSRPDSIRVQAGNGYWLYLPEGIAVVELAQVSGITLLASLDPMNAHTYELGILLADAAQDSRVSKIFVALGGSASTDGGIGALMALGYRFLDRDGIEIDKGGGELLHLASIDSSNAIKPPEKGVVAFVDVQSPLLGAHGAAATYAPQKGATPQQITELEKGLSHLLSVVGRADSAGSGAAGGTSFGLRALWGATYESGAEAIARIVSLREAIAGADLVITGEGRLDEQSFVGKGVGYIRQLAQLNSVDIAYCVGARKVEFPDGSNGVTLNELVSSEEAISHPDIYLEKAGAKLAALFSI</sequence>
<dbReference type="GO" id="GO:0008887">
    <property type="term" value="F:glycerate kinase activity"/>
    <property type="evidence" value="ECO:0007669"/>
    <property type="project" value="InterPro"/>
</dbReference>
<evidence type="ECO:0000256" key="1">
    <source>
        <dbReference type="ARBA" id="ARBA00006284"/>
    </source>
</evidence>
<comment type="similarity">
    <text evidence="1">Belongs to the glycerate kinase type-1 family.</text>
</comment>
<dbReference type="PANTHER" id="PTHR21599:SF0">
    <property type="entry name" value="GLYCERATE KINASE"/>
    <property type="match status" value="1"/>
</dbReference>
<evidence type="ECO:0000313" key="5">
    <source>
        <dbReference type="EMBL" id="CAB4817048.1"/>
    </source>
</evidence>
<dbReference type="AlphaFoldDB" id="A0A6J6ZD10"/>
<dbReference type="EMBL" id="CAEZWZ010000016">
    <property type="protein sequence ID" value="CAB4665943.1"/>
    <property type="molecule type" value="Genomic_DNA"/>
</dbReference>
<dbReference type="PANTHER" id="PTHR21599">
    <property type="entry name" value="GLYCERATE KINASE"/>
    <property type="match status" value="1"/>
</dbReference>
<keyword evidence="2" id="KW-0808">Transferase</keyword>
<proteinExistence type="inferred from homology"/>
<protein>
    <submittedName>
        <fullName evidence="5">Unannotated protein</fullName>
    </submittedName>
</protein>
<dbReference type="SUPFAM" id="SSF110738">
    <property type="entry name" value="Glycerate kinase I"/>
    <property type="match status" value="1"/>
</dbReference>
<dbReference type="PIRSF" id="PIRSF006078">
    <property type="entry name" value="GlxK"/>
    <property type="match status" value="1"/>
</dbReference>
<dbReference type="InterPro" id="IPR018197">
    <property type="entry name" value="Glycerate_kinase_RE-like"/>
</dbReference>
<evidence type="ECO:0000313" key="4">
    <source>
        <dbReference type="EMBL" id="CAB4665943.1"/>
    </source>
</evidence>
<dbReference type="NCBIfam" id="TIGR00045">
    <property type="entry name" value="glycerate kinase"/>
    <property type="match status" value="1"/>
</dbReference>
<gene>
    <name evidence="4" type="ORF">UFOPK2329_00223</name>
    <name evidence="5" type="ORF">UFOPK3166_00126</name>
</gene>
<dbReference type="GO" id="GO:0031388">
    <property type="term" value="P:organic acid phosphorylation"/>
    <property type="evidence" value="ECO:0007669"/>
    <property type="project" value="InterPro"/>
</dbReference>
<dbReference type="InterPro" id="IPR018193">
    <property type="entry name" value="Glyc_kinase_flavodox-like_fold"/>
</dbReference>
<dbReference type="InterPro" id="IPR004381">
    <property type="entry name" value="Glycerate_kinase"/>
</dbReference>
<dbReference type="InterPro" id="IPR036129">
    <property type="entry name" value="Glycerate_kinase_sf"/>
</dbReference>
<organism evidence="5">
    <name type="scientific">freshwater metagenome</name>
    <dbReference type="NCBI Taxonomy" id="449393"/>
    <lineage>
        <taxon>unclassified sequences</taxon>
        <taxon>metagenomes</taxon>
        <taxon>ecological metagenomes</taxon>
    </lineage>
</organism>